<dbReference type="RefSeq" id="WP_345443670.1">
    <property type="nucleotide sequence ID" value="NZ_BAABKP010000001.1"/>
</dbReference>
<feature type="domain" description="Glycosyl transferase family 1" evidence="4">
    <location>
        <begin position="392"/>
        <end position="567"/>
    </location>
</feature>
<evidence type="ECO:0000256" key="1">
    <source>
        <dbReference type="ARBA" id="ARBA00021292"/>
    </source>
</evidence>
<evidence type="ECO:0000313" key="7">
    <source>
        <dbReference type="Proteomes" id="UP001500187"/>
    </source>
</evidence>
<dbReference type="InterPro" id="IPR050194">
    <property type="entry name" value="Glycosyltransferase_grp1"/>
</dbReference>
<evidence type="ECO:0000259" key="4">
    <source>
        <dbReference type="Pfam" id="PF00534"/>
    </source>
</evidence>
<evidence type="ECO:0000313" key="6">
    <source>
        <dbReference type="EMBL" id="GAA4788101.1"/>
    </source>
</evidence>
<gene>
    <name evidence="6" type="ORF">GCM10023352_02270</name>
</gene>
<dbReference type="EMBL" id="BAABKP010000001">
    <property type="protein sequence ID" value="GAA4788101.1"/>
    <property type="molecule type" value="Genomic_DNA"/>
</dbReference>
<accession>A0ABP9B1V9</accession>
<dbReference type="Pfam" id="PF00534">
    <property type="entry name" value="Glycos_transf_1"/>
    <property type="match status" value="1"/>
</dbReference>
<keyword evidence="3" id="KW-0808">Transferase</keyword>
<evidence type="ECO:0000256" key="2">
    <source>
        <dbReference type="ARBA" id="ARBA00022676"/>
    </source>
</evidence>
<keyword evidence="2" id="KW-0328">Glycosyltransferase</keyword>
<name>A0ABP9B1V9_9MICC</name>
<dbReference type="InterPro" id="IPR001296">
    <property type="entry name" value="Glyco_trans_1"/>
</dbReference>
<dbReference type="CDD" id="cd03801">
    <property type="entry name" value="GT4_PimA-like"/>
    <property type="match status" value="1"/>
</dbReference>
<comment type="caution">
    <text evidence="6">The sequence shown here is derived from an EMBL/GenBank/DDBJ whole genome shotgun (WGS) entry which is preliminary data.</text>
</comment>
<evidence type="ECO:0000256" key="3">
    <source>
        <dbReference type="ARBA" id="ARBA00022679"/>
    </source>
</evidence>
<dbReference type="InterPro" id="IPR028098">
    <property type="entry name" value="Glyco_trans_4-like_N"/>
</dbReference>
<reference evidence="7" key="1">
    <citation type="journal article" date="2019" name="Int. J. Syst. Evol. Microbiol.">
        <title>The Global Catalogue of Microorganisms (GCM) 10K type strain sequencing project: providing services to taxonomists for standard genome sequencing and annotation.</title>
        <authorList>
            <consortium name="The Broad Institute Genomics Platform"/>
            <consortium name="The Broad Institute Genome Sequencing Center for Infectious Disease"/>
            <person name="Wu L."/>
            <person name="Ma J."/>
        </authorList>
    </citation>
    <scope>NUCLEOTIDE SEQUENCE [LARGE SCALE GENOMIC DNA]</scope>
    <source>
        <strain evidence="7">JCM 18541</strain>
    </source>
</reference>
<dbReference type="SUPFAM" id="SSF53756">
    <property type="entry name" value="UDP-Glycosyltransferase/glycogen phosphorylase"/>
    <property type="match status" value="1"/>
</dbReference>
<dbReference type="Proteomes" id="UP001500187">
    <property type="component" value="Unassembled WGS sequence"/>
</dbReference>
<organism evidence="6 7">
    <name type="scientific">Rothia endophytica</name>
    <dbReference type="NCBI Taxonomy" id="1324766"/>
    <lineage>
        <taxon>Bacteria</taxon>
        <taxon>Bacillati</taxon>
        <taxon>Actinomycetota</taxon>
        <taxon>Actinomycetes</taxon>
        <taxon>Micrococcales</taxon>
        <taxon>Micrococcaceae</taxon>
        <taxon>Rothia</taxon>
    </lineage>
</organism>
<dbReference type="PANTHER" id="PTHR45947:SF3">
    <property type="entry name" value="SULFOQUINOVOSYL TRANSFERASE SQD2"/>
    <property type="match status" value="1"/>
</dbReference>
<dbReference type="Pfam" id="PF13579">
    <property type="entry name" value="Glyco_trans_4_4"/>
    <property type="match status" value="1"/>
</dbReference>
<evidence type="ECO:0000259" key="5">
    <source>
        <dbReference type="Pfam" id="PF13579"/>
    </source>
</evidence>
<keyword evidence="7" id="KW-1185">Reference proteome</keyword>
<proteinExistence type="predicted"/>
<dbReference type="Gene3D" id="3.40.50.2000">
    <property type="entry name" value="Glycogen Phosphorylase B"/>
    <property type="match status" value="2"/>
</dbReference>
<sequence length="593" mass="63528">MAEIQKKVGRAAGLARNLVLVAQVAARHTIDDPALLALQVTRKLPHRAGIMAGRVLSRLPGAGTRALGQQIMGAAQLPETAVRLLAEPDQNFLGSLQRRIAAEVAVGYGLIDHQDVSLPATVRARAAWDAGAVSQAIATAQQSPGARAYARRLCGEATALNRTFSLTSPAPKVPSPASNTGELAVLHLLTNSLPATQSGYTLRSHRLLDALVDAGVKITAVTRLGYPVMVGGLLAEGATQVDKIIYRRLLPWRLGATLPQRLQQSVAAILREVEGQQIDLVHTTTNYQNALVAQAVARSLGVPWVYEVRGVMEETWVSGKKTEAARQQAEASERFSLLRARETQFCMEADAVVTLSQTMKDLLVERGVPAEKIALAPNAVSEQLFEQNLTSQQARQQLGLDAKGQWVGSVTSVVPYEGLDTLLRAVALLRAAGADVRVLIAGDGTARASLEHLAAELNLGKAAVFTGKLAPDDALLAHQSLDVFAVPRTNDRVCRSVTPLKPIEAMAVGRPVVMSDIPPLAELVHNAVAPGAGKLFETGNPEDMARALTEFLTDPEACAETVERGRRFARTRLWSHNAETLLALYRKTLSNYG</sequence>
<dbReference type="PANTHER" id="PTHR45947">
    <property type="entry name" value="SULFOQUINOVOSYL TRANSFERASE SQD2"/>
    <property type="match status" value="1"/>
</dbReference>
<feature type="domain" description="Glycosyltransferase subfamily 4-like N-terminal" evidence="5">
    <location>
        <begin position="199"/>
        <end position="378"/>
    </location>
</feature>
<protein>
    <recommendedName>
        <fullName evidence="1">D-inositol 3-phosphate glycosyltransferase</fullName>
    </recommendedName>
</protein>